<keyword evidence="4 7" id="KW-0274">FAD</keyword>
<evidence type="ECO:0000256" key="7">
    <source>
        <dbReference type="HAMAP-Rule" id="MF_01202"/>
    </source>
</evidence>
<accession>A0A447I6M8</accession>
<dbReference type="RefSeq" id="WP_126148778.1">
    <property type="nucleotide sequence ID" value="NZ_JBHTMH010000001.1"/>
</dbReference>
<dbReference type="Gene3D" id="3.50.50.60">
    <property type="entry name" value="FAD/NAD(P)-binding domain"/>
    <property type="match status" value="2"/>
</dbReference>
<dbReference type="HAMAP" id="MF_01202">
    <property type="entry name" value="DadA"/>
    <property type="match status" value="1"/>
</dbReference>
<dbReference type="GO" id="GO:0005886">
    <property type="term" value="C:plasma membrane"/>
    <property type="evidence" value="ECO:0007669"/>
    <property type="project" value="TreeGrafter"/>
</dbReference>
<evidence type="ECO:0000256" key="5">
    <source>
        <dbReference type="ARBA" id="ARBA00023002"/>
    </source>
</evidence>
<dbReference type="FunFam" id="3.50.50.60:FF:000020">
    <property type="entry name" value="D-amino acid dehydrogenase"/>
    <property type="match status" value="1"/>
</dbReference>
<comment type="similarity">
    <text evidence="2 7">Belongs to the DadA oxidoreductase family.</text>
</comment>
<dbReference type="EMBL" id="UZWD01000004">
    <property type="protein sequence ID" value="VDS03179.1"/>
    <property type="molecule type" value="Genomic_DNA"/>
</dbReference>
<name>A0A447I6M8_9HYPH</name>
<reference evidence="9 10" key="1">
    <citation type="submission" date="2018-12" db="EMBL/GenBank/DDBJ databases">
        <authorList>
            <person name="Criscuolo A."/>
        </authorList>
    </citation>
    <scope>NUCLEOTIDE SEQUENCE [LARGE SCALE GENOMIC DNA]</scope>
    <source>
        <strain evidence="9">ACIP1116281</strain>
    </source>
</reference>
<keyword evidence="3 7" id="KW-0285">Flavoprotein</keyword>
<gene>
    <name evidence="7 9" type="primary">dadA</name>
    <name evidence="9" type="ORF">DEVEQU_00299</name>
</gene>
<dbReference type="NCBIfam" id="NF001933">
    <property type="entry name" value="PRK00711.1"/>
    <property type="match status" value="1"/>
</dbReference>
<comment type="function">
    <text evidence="7">Oxidative deamination of D-amino acids.</text>
</comment>
<dbReference type="Proteomes" id="UP000268844">
    <property type="component" value="Unassembled WGS sequence"/>
</dbReference>
<dbReference type="PANTHER" id="PTHR13847:SF280">
    <property type="entry name" value="D-AMINO ACID DEHYDROGENASE"/>
    <property type="match status" value="1"/>
</dbReference>
<comment type="catalytic activity">
    <reaction evidence="6 7">
        <text>a D-alpha-amino acid + A + H2O = a 2-oxocarboxylate + AH2 + NH4(+)</text>
        <dbReference type="Rhea" id="RHEA:18125"/>
        <dbReference type="ChEBI" id="CHEBI:13193"/>
        <dbReference type="ChEBI" id="CHEBI:15377"/>
        <dbReference type="ChEBI" id="CHEBI:17499"/>
        <dbReference type="ChEBI" id="CHEBI:28938"/>
        <dbReference type="ChEBI" id="CHEBI:35179"/>
        <dbReference type="ChEBI" id="CHEBI:59871"/>
    </reaction>
</comment>
<proteinExistence type="inferred from homology"/>
<evidence type="ECO:0000259" key="8">
    <source>
        <dbReference type="Pfam" id="PF01266"/>
    </source>
</evidence>
<evidence type="ECO:0000313" key="9">
    <source>
        <dbReference type="EMBL" id="VDS03179.1"/>
    </source>
</evidence>
<dbReference type="InterPro" id="IPR036188">
    <property type="entry name" value="FAD/NAD-bd_sf"/>
</dbReference>
<organism evidence="9 10">
    <name type="scientific">Devosia equisanguinis</name>
    <dbReference type="NCBI Taxonomy" id="2490941"/>
    <lineage>
        <taxon>Bacteria</taxon>
        <taxon>Pseudomonadati</taxon>
        <taxon>Pseudomonadota</taxon>
        <taxon>Alphaproteobacteria</taxon>
        <taxon>Hyphomicrobiales</taxon>
        <taxon>Devosiaceae</taxon>
        <taxon>Devosia</taxon>
    </lineage>
</organism>
<dbReference type="Gene3D" id="3.30.9.10">
    <property type="entry name" value="D-Amino Acid Oxidase, subunit A, domain 2"/>
    <property type="match status" value="1"/>
</dbReference>
<dbReference type="PANTHER" id="PTHR13847">
    <property type="entry name" value="SARCOSINE DEHYDROGENASE-RELATED"/>
    <property type="match status" value="1"/>
</dbReference>
<feature type="binding site" evidence="7">
    <location>
        <begin position="3"/>
        <end position="17"/>
    </location>
    <ligand>
        <name>FAD</name>
        <dbReference type="ChEBI" id="CHEBI:57692"/>
    </ligand>
</feature>
<comment type="cofactor">
    <cofactor evidence="1 7">
        <name>FAD</name>
        <dbReference type="ChEBI" id="CHEBI:57692"/>
    </cofactor>
</comment>
<dbReference type="GO" id="GO:0005737">
    <property type="term" value="C:cytoplasm"/>
    <property type="evidence" value="ECO:0007669"/>
    <property type="project" value="TreeGrafter"/>
</dbReference>
<dbReference type="AlphaFoldDB" id="A0A447I6M8"/>
<evidence type="ECO:0000256" key="3">
    <source>
        <dbReference type="ARBA" id="ARBA00022630"/>
    </source>
</evidence>
<dbReference type="InterPro" id="IPR006076">
    <property type="entry name" value="FAD-dep_OxRdtase"/>
</dbReference>
<keyword evidence="10" id="KW-1185">Reference proteome</keyword>
<evidence type="ECO:0000313" key="10">
    <source>
        <dbReference type="Proteomes" id="UP000268844"/>
    </source>
</evidence>
<evidence type="ECO:0000256" key="1">
    <source>
        <dbReference type="ARBA" id="ARBA00001974"/>
    </source>
</evidence>
<sequence>MRIVVLGAGVIGVTTAYYLAKAGHEVEVIERQGGAGLETSFANAGELSFGYTSPWAGPGIPAKAVRWLLMQHAPLILRPKPDPYMIAWLLQMLRNCTAGRYAINKARMVRVSDFSRETLAELRAETGITYDGRKQGTLQLFRKQAQIDGAAKDMAVLADYGVPFEMLDRAGCEAVEPGLRNSDADILGGLRTPEDETGDCHMFTTRLAEIATGLGVNFRYGVDIQGIDVEGDRVVGVRTAQDKVNADAFVLALGSYSPRLARQVGIKLPIYPVKGYSITVPIEAVERAPASTLLDESYKIAVTRLGDRIRVGGMAEISGYSYDLPERRRETLAYCLNSLFPGSADTARANFWTGLRPMTPDGTPIIGRSKIDNLYINSGHGTLGWTMACGSGRAIAGLVSGTDPGIDMTDLGPERY</sequence>
<keyword evidence="5 7" id="KW-0560">Oxidoreductase</keyword>
<dbReference type="OrthoDB" id="9805337at2"/>
<evidence type="ECO:0000256" key="4">
    <source>
        <dbReference type="ARBA" id="ARBA00022827"/>
    </source>
</evidence>
<dbReference type="EC" id="1.4.99.-" evidence="7"/>
<dbReference type="SUPFAM" id="SSF51905">
    <property type="entry name" value="FAD/NAD(P)-binding domain"/>
    <property type="match status" value="1"/>
</dbReference>
<dbReference type="Pfam" id="PF01266">
    <property type="entry name" value="DAO"/>
    <property type="match status" value="1"/>
</dbReference>
<dbReference type="SUPFAM" id="SSF54373">
    <property type="entry name" value="FAD-linked reductases, C-terminal domain"/>
    <property type="match status" value="1"/>
</dbReference>
<dbReference type="GO" id="GO:0008718">
    <property type="term" value="F:D-amino-acid dehydrogenase activity"/>
    <property type="evidence" value="ECO:0007669"/>
    <property type="project" value="UniProtKB-UniRule"/>
</dbReference>
<dbReference type="GO" id="GO:0055130">
    <property type="term" value="P:D-alanine catabolic process"/>
    <property type="evidence" value="ECO:0007669"/>
    <property type="project" value="TreeGrafter"/>
</dbReference>
<evidence type="ECO:0000256" key="2">
    <source>
        <dbReference type="ARBA" id="ARBA00009410"/>
    </source>
</evidence>
<evidence type="ECO:0000256" key="6">
    <source>
        <dbReference type="ARBA" id="ARBA00047884"/>
    </source>
</evidence>
<dbReference type="InterPro" id="IPR023080">
    <property type="entry name" value="DadA"/>
</dbReference>
<feature type="domain" description="FAD dependent oxidoreductase" evidence="8">
    <location>
        <begin position="2"/>
        <end position="397"/>
    </location>
</feature>
<protein>
    <recommendedName>
        <fullName evidence="7">D-amino acid dehydrogenase</fullName>
        <ecNumber evidence="7">1.4.99.-</ecNumber>
    </recommendedName>
</protein>